<dbReference type="CDD" id="cd06464">
    <property type="entry name" value="ACD_sHsps-like"/>
    <property type="match status" value="1"/>
</dbReference>
<evidence type="ECO:0000256" key="4">
    <source>
        <dbReference type="SAM" id="MobiDB-lite"/>
    </source>
</evidence>
<dbReference type="AlphaFoldDB" id="A0A0D2FVI8"/>
<evidence type="ECO:0000313" key="6">
    <source>
        <dbReference type="EMBL" id="KIX06182.1"/>
    </source>
</evidence>
<dbReference type="InterPro" id="IPR002068">
    <property type="entry name" value="A-crystallin/Hsp20_dom"/>
</dbReference>
<accession>A0A0D2FVI8</accession>
<organism evidence="6 7">
    <name type="scientific">Rhinocladiella mackenziei CBS 650.93</name>
    <dbReference type="NCBI Taxonomy" id="1442369"/>
    <lineage>
        <taxon>Eukaryota</taxon>
        <taxon>Fungi</taxon>
        <taxon>Dikarya</taxon>
        <taxon>Ascomycota</taxon>
        <taxon>Pezizomycotina</taxon>
        <taxon>Eurotiomycetes</taxon>
        <taxon>Chaetothyriomycetidae</taxon>
        <taxon>Chaetothyriales</taxon>
        <taxon>Herpotrichiellaceae</taxon>
        <taxon>Rhinocladiella</taxon>
    </lineage>
</organism>
<gene>
    <name evidence="6" type="ORF">Z518_04156</name>
</gene>
<comment type="similarity">
    <text evidence="2 3">Belongs to the small heat shock protein (HSP20) family.</text>
</comment>
<protein>
    <recommendedName>
        <fullName evidence="5">SHSP domain-containing protein</fullName>
    </recommendedName>
</protein>
<dbReference type="InterPro" id="IPR031107">
    <property type="entry name" value="Small_HSP"/>
</dbReference>
<evidence type="ECO:0000259" key="5">
    <source>
        <dbReference type="PROSITE" id="PS01031"/>
    </source>
</evidence>
<dbReference type="VEuPathDB" id="FungiDB:Z518_04156"/>
<dbReference type="SUPFAM" id="SSF49764">
    <property type="entry name" value="HSP20-like chaperones"/>
    <property type="match status" value="1"/>
</dbReference>
<evidence type="ECO:0000313" key="7">
    <source>
        <dbReference type="Proteomes" id="UP000053617"/>
    </source>
</evidence>
<evidence type="ECO:0000256" key="1">
    <source>
        <dbReference type="ARBA" id="ARBA00023016"/>
    </source>
</evidence>
<feature type="compositionally biased region" description="Low complexity" evidence="4">
    <location>
        <begin position="95"/>
        <end position="109"/>
    </location>
</feature>
<dbReference type="STRING" id="1442369.A0A0D2FVI8"/>
<dbReference type="Pfam" id="PF00011">
    <property type="entry name" value="HSP20"/>
    <property type="match status" value="1"/>
</dbReference>
<dbReference type="Proteomes" id="UP000053617">
    <property type="component" value="Unassembled WGS sequence"/>
</dbReference>
<dbReference type="PANTHER" id="PTHR11527">
    <property type="entry name" value="HEAT-SHOCK PROTEIN 20 FAMILY MEMBER"/>
    <property type="match status" value="1"/>
</dbReference>
<dbReference type="Gene3D" id="2.60.40.790">
    <property type="match status" value="1"/>
</dbReference>
<proteinExistence type="inferred from homology"/>
<name>A0A0D2FVI8_9EURO</name>
<keyword evidence="7" id="KW-1185">Reference proteome</keyword>
<dbReference type="InterPro" id="IPR008978">
    <property type="entry name" value="HSP20-like_chaperone"/>
</dbReference>
<reference evidence="6 7" key="1">
    <citation type="submission" date="2015-01" db="EMBL/GenBank/DDBJ databases">
        <title>The Genome Sequence of Rhinocladiella mackenzie CBS 650.93.</title>
        <authorList>
            <consortium name="The Broad Institute Genomics Platform"/>
            <person name="Cuomo C."/>
            <person name="de Hoog S."/>
            <person name="Gorbushina A."/>
            <person name="Stielow B."/>
            <person name="Teixiera M."/>
            <person name="Abouelleil A."/>
            <person name="Chapman S.B."/>
            <person name="Priest M."/>
            <person name="Young S.K."/>
            <person name="Wortman J."/>
            <person name="Nusbaum C."/>
            <person name="Birren B."/>
        </authorList>
    </citation>
    <scope>NUCLEOTIDE SEQUENCE [LARGE SCALE GENOMIC DNA]</scope>
    <source>
        <strain evidence="6 7">CBS 650.93</strain>
    </source>
</reference>
<feature type="compositionally biased region" description="Basic and acidic residues" evidence="4">
    <location>
        <begin position="85"/>
        <end position="94"/>
    </location>
</feature>
<keyword evidence="1" id="KW-0346">Stress response</keyword>
<dbReference type="EMBL" id="KN847477">
    <property type="protein sequence ID" value="KIX06182.1"/>
    <property type="molecule type" value="Genomic_DNA"/>
</dbReference>
<evidence type="ECO:0000256" key="2">
    <source>
        <dbReference type="PROSITE-ProRule" id="PRU00285"/>
    </source>
</evidence>
<dbReference type="GeneID" id="25292227"/>
<feature type="region of interest" description="Disordered" evidence="4">
    <location>
        <begin position="85"/>
        <end position="109"/>
    </location>
</feature>
<feature type="domain" description="SHSP" evidence="5">
    <location>
        <begin position="37"/>
        <end position="165"/>
    </location>
</feature>
<dbReference type="RefSeq" id="XP_013273318.1">
    <property type="nucleotide sequence ID" value="XM_013417864.1"/>
</dbReference>
<evidence type="ECO:0000256" key="3">
    <source>
        <dbReference type="RuleBase" id="RU003616"/>
    </source>
</evidence>
<dbReference type="OrthoDB" id="1431247at2759"/>
<dbReference type="HOGENOM" id="CLU_046737_1_1_1"/>
<dbReference type="PROSITE" id="PS01031">
    <property type="entry name" value="SHSP"/>
    <property type="match status" value="1"/>
</dbReference>
<sequence length="165" mass="18355">MALLPRLSSFAPARTEFGPFFNLFNDTFNELQKLSDSVSRTFSPRFDLKETKDSYLLDGELPGIDQKNIEIEFVDDQVLTIKGRTETYKEEGQPPKEATAGGAKAAEPESTSWISERSVGEFARSFAFPCPVDQNKVKASLKNGVLNVVVPKMEKASTTKRVTIE</sequence>